<dbReference type="Proteomes" id="UP001281447">
    <property type="component" value="Unassembled WGS sequence"/>
</dbReference>
<dbReference type="RefSeq" id="WP_390355216.1">
    <property type="nucleotide sequence ID" value="NZ_JBHUIZ010000006.1"/>
</dbReference>
<feature type="transmembrane region" description="Helical" evidence="1">
    <location>
        <begin position="62"/>
        <end position="82"/>
    </location>
</feature>
<evidence type="ECO:0000313" key="2">
    <source>
        <dbReference type="EMBL" id="MDY0394162.1"/>
    </source>
</evidence>
<keyword evidence="1" id="KW-1133">Transmembrane helix</keyword>
<comment type="caution">
    <text evidence="2">The sequence shown here is derived from an EMBL/GenBank/DDBJ whole genome shotgun (WGS) entry which is preliminary data.</text>
</comment>
<organism evidence="2 3">
    <name type="scientific">Tigheibacillus halophilus</name>
    <dbReference type="NCBI Taxonomy" id="361280"/>
    <lineage>
        <taxon>Bacteria</taxon>
        <taxon>Bacillati</taxon>
        <taxon>Bacillota</taxon>
        <taxon>Bacilli</taxon>
        <taxon>Bacillales</taxon>
        <taxon>Bacillaceae</taxon>
        <taxon>Tigheibacillus</taxon>
    </lineage>
</organism>
<proteinExistence type="predicted"/>
<name>A0ABU5C640_9BACI</name>
<keyword evidence="1" id="KW-0812">Transmembrane</keyword>
<evidence type="ECO:0000256" key="1">
    <source>
        <dbReference type="SAM" id="Phobius"/>
    </source>
</evidence>
<accession>A0ABU5C640</accession>
<evidence type="ECO:0008006" key="4">
    <source>
        <dbReference type="Google" id="ProtNLM"/>
    </source>
</evidence>
<protein>
    <recommendedName>
        <fullName evidence="4">DUF3899 domain-containing protein</fullName>
    </recommendedName>
</protein>
<sequence>MFIGLIVFLILLLIVALCITLVFFKQIENKMQTYEKEGRTAQDELERSIAYESNSLKSNVPILTWIYSVTFIVAIIALAVYLV</sequence>
<dbReference type="EMBL" id="JAWDIP010000003">
    <property type="protein sequence ID" value="MDY0394162.1"/>
    <property type="molecule type" value="Genomic_DNA"/>
</dbReference>
<reference evidence="2 3" key="1">
    <citation type="submission" date="2023-10" db="EMBL/GenBank/DDBJ databases">
        <title>Virgibacillus halophilus 5B73C genome.</title>
        <authorList>
            <person name="Miliotis G."/>
            <person name="Sengupta P."/>
            <person name="Hameed A."/>
            <person name="Chuvochina M."/>
            <person name="Mcdonagh F."/>
            <person name="Simpson A.C."/>
            <person name="Singh N.K."/>
            <person name="Rekha P.D."/>
            <person name="Raman K."/>
            <person name="Hugenholtz P."/>
            <person name="Venkateswaran K."/>
        </authorList>
    </citation>
    <scope>NUCLEOTIDE SEQUENCE [LARGE SCALE GENOMIC DNA]</scope>
    <source>
        <strain evidence="2 3">5B73C</strain>
    </source>
</reference>
<gene>
    <name evidence="2" type="ORF">RWE15_06280</name>
</gene>
<evidence type="ECO:0000313" key="3">
    <source>
        <dbReference type="Proteomes" id="UP001281447"/>
    </source>
</evidence>
<keyword evidence="1" id="KW-0472">Membrane</keyword>
<keyword evidence="3" id="KW-1185">Reference proteome</keyword>
<feature type="transmembrane region" description="Helical" evidence="1">
    <location>
        <begin position="6"/>
        <end position="24"/>
    </location>
</feature>